<dbReference type="InterPro" id="IPR055568">
    <property type="entry name" value="DUF7144"/>
</dbReference>
<comment type="caution">
    <text evidence="3">The sequence shown here is derived from an EMBL/GenBank/DDBJ whole genome shotgun (WGS) entry which is preliminary data.</text>
</comment>
<dbReference type="RefSeq" id="WP_345530115.1">
    <property type="nucleotide sequence ID" value="NZ_BAABKN010000039.1"/>
</dbReference>
<dbReference type="Proteomes" id="UP001499882">
    <property type="component" value="Unassembled WGS sequence"/>
</dbReference>
<dbReference type="Pfam" id="PF23636">
    <property type="entry name" value="DUF7144"/>
    <property type="match status" value="1"/>
</dbReference>
<keyword evidence="1" id="KW-0812">Transmembrane</keyword>
<feature type="transmembrane region" description="Helical" evidence="1">
    <location>
        <begin position="21"/>
        <end position="45"/>
    </location>
</feature>
<evidence type="ECO:0000259" key="2">
    <source>
        <dbReference type="Pfam" id="PF23636"/>
    </source>
</evidence>
<name>A0ABP8ZLH3_9ACTN</name>
<gene>
    <name evidence="3" type="ORF">GCM10023350_52560</name>
</gene>
<sequence length="155" mass="16512">MTTQSQYPAASGRVQTGWVGWIVFAGTMLMILGAFHIIQGLVALFRDEVYVVGPQGLVVNVDYTAWGWVHVIGGALAILTGACLLAGQLWARILAVVVAVVSALVNVAFLPAYPIWSTLMIALDVLVIWAVTVHGAEMKTPAWDATTEVPGSPRP</sequence>
<keyword evidence="1" id="KW-1133">Transmembrane helix</keyword>
<feature type="transmembrane region" description="Helical" evidence="1">
    <location>
        <begin position="65"/>
        <end position="86"/>
    </location>
</feature>
<protein>
    <submittedName>
        <fullName evidence="3">Membrane protein</fullName>
    </submittedName>
</protein>
<evidence type="ECO:0000313" key="3">
    <source>
        <dbReference type="EMBL" id="GAA4759852.1"/>
    </source>
</evidence>
<organism evidence="3 4">
    <name type="scientific">Nocardioides endophyticus</name>
    <dbReference type="NCBI Taxonomy" id="1353775"/>
    <lineage>
        <taxon>Bacteria</taxon>
        <taxon>Bacillati</taxon>
        <taxon>Actinomycetota</taxon>
        <taxon>Actinomycetes</taxon>
        <taxon>Propionibacteriales</taxon>
        <taxon>Nocardioidaceae</taxon>
        <taxon>Nocardioides</taxon>
    </lineage>
</organism>
<accession>A0ABP8ZLH3</accession>
<feature type="transmembrane region" description="Helical" evidence="1">
    <location>
        <begin position="93"/>
        <end position="109"/>
    </location>
</feature>
<evidence type="ECO:0000313" key="4">
    <source>
        <dbReference type="Proteomes" id="UP001499882"/>
    </source>
</evidence>
<evidence type="ECO:0000256" key="1">
    <source>
        <dbReference type="SAM" id="Phobius"/>
    </source>
</evidence>
<keyword evidence="4" id="KW-1185">Reference proteome</keyword>
<feature type="domain" description="DUF7144" evidence="2">
    <location>
        <begin position="21"/>
        <end position="135"/>
    </location>
</feature>
<keyword evidence="1" id="KW-0472">Membrane</keyword>
<dbReference type="EMBL" id="BAABKN010000039">
    <property type="protein sequence ID" value="GAA4759852.1"/>
    <property type="molecule type" value="Genomic_DNA"/>
</dbReference>
<proteinExistence type="predicted"/>
<reference evidence="4" key="1">
    <citation type="journal article" date="2019" name="Int. J. Syst. Evol. Microbiol.">
        <title>The Global Catalogue of Microorganisms (GCM) 10K type strain sequencing project: providing services to taxonomists for standard genome sequencing and annotation.</title>
        <authorList>
            <consortium name="The Broad Institute Genomics Platform"/>
            <consortium name="The Broad Institute Genome Sequencing Center for Infectious Disease"/>
            <person name="Wu L."/>
            <person name="Ma J."/>
        </authorList>
    </citation>
    <scope>NUCLEOTIDE SEQUENCE [LARGE SCALE GENOMIC DNA]</scope>
    <source>
        <strain evidence="4">JCM 18532</strain>
    </source>
</reference>